<dbReference type="Proteomes" id="UP000287188">
    <property type="component" value="Unassembled WGS sequence"/>
</dbReference>
<keyword evidence="1" id="KW-0472">Membrane</keyword>
<sequence length="77" mass="8652">MLIFSAAFSLFLVCMVLFGQIPGKSFSLKSASDIFQFVGEGIGLFFCTRIALRLYRVSNQLRRQLLESKAARRAPMS</sequence>
<organism evidence="2 3">
    <name type="scientific">Dictyobacter kobayashii</name>
    <dbReference type="NCBI Taxonomy" id="2014872"/>
    <lineage>
        <taxon>Bacteria</taxon>
        <taxon>Bacillati</taxon>
        <taxon>Chloroflexota</taxon>
        <taxon>Ktedonobacteria</taxon>
        <taxon>Ktedonobacterales</taxon>
        <taxon>Dictyobacteraceae</taxon>
        <taxon>Dictyobacter</taxon>
    </lineage>
</organism>
<keyword evidence="3" id="KW-1185">Reference proteome</keyword>
<dbReference type="RefSeq" id="WP_126556964.1">
    <property type="nucleotide sequence ID" value="NZ_BIFS01000002.1"/>
</dbReference>
<name>A0A402AWS7_9CHLR</name>
<reference evidence="3" key="1">
    <citation type="submission" date="2018-12" db="EMBL/GenBank/DDBJ databases">
        <title>Tengunoibacter tsumagoiensis gen. nov., sp. nov., Dictyobacter kobayashii sp. nov., D. alpinus sp. nov., and D. joshuensis sp. nov. and description of Dictyobacteraceae fam. nov. within the order Ktedonobacterales isolated from Tengu-no-mugimeshi.</title>
        <authorList>
            <person name="Wang C.M."/>
            <person name="Zheng Y."/>
            <person name="Sakai Y."/>
            <person name="Toyoda A."/>
            <person name="Minakuchi Y."/>
            <person name="Abe K."/>
            <person name="Yokota A."/>
            <person name="Yabe S."/>
        </authorList>
    </citation>
    <scope>NUCLEOTIDE SEQUENCE [LARGE SCALE GENOMIC DNA]</scope>
    <source>
        <strain evidence="3">Uno11</strain>
    </source>
</reference>
<keyword evidence="1" id="KW-0812">Transmembrane</keyword>
<keyword evidence="1" id="KW-1133">Transmembrane helix</keyword>
<feature type="transmembrane region" description="Helical" evidence="1">
    <location>
        <begin position="34"/>
        <end position="55"/>
    </location>
</feature>
<evidence type="ECO:0000256" key="1">
    <source>
        <dbReference type="SAM" id="Phobius"/>
    </source>
</evidence>
<comment type="caution">
    <text evidence="2">The sequence shown here is derived from an EMBL/GenBank/DDBJ whole genome shotgun (WGS) entry which is preliminary data.</text>
</comment>
<gene>
    <name evidence="2" type="ORF">KDK_73470</name>
</gene>
<accession>A0A402AWS7</accession>
<evidence type="ECO:0000313" key="2">
    <source>
        <dbReference type="EMBL" id="GCE23547.1"/>
    </source>
</evidence>
<evidence type="ECO:0000313" key="3">
    <source>
        <dbReference type="Proteomes" id="UP000287188"/>
    </source>
</evidence>
<proteinExistence type="predicted"/>
<protein>
    <submittedName>
        <fullName evidence="2">Uncharacterized protein</fullName>
    </submittedName>
</protein>
<dbReference type="EMBL" id="BIFS01000002">
    <property type="protein sequence ID" value="GCE23547.1"/>
    <property type="molecule type" value="Genomic_DNA"/>
</dbReference>
<dbReference type="AlphaFoldDB" id="A0A402AWS7"/>